<feature type="transmembrane region" description="Helical" evidence="10">
    <location>
        <begin position="144"/>
        <end position="166"/>
    </location>
</feature>
<keyword evidence="4 10" id="KW-1133">Transmembrane helix</keyword>
<feature type="transmembrane region" description="Helical" evidence="10">
    <location>
        <begin position="178"/>
        <end position="198"/>
    </location>
</feature>
<dbReference type="SMART" id="SM01381">
    <property type="entry name" value="7TM_GPCR_Srsx"/>
    <property type="match status" value="1"/>
</dbReference>
<dbReference type="SUPFAM" id="SSF81321">
    <property type="entry name" value="Family A G protein-coupled receptor-like"/>
    <property type="match status" value="1"/>
</dbReference>
<dbReference type="OrthoDB" id="10053194at2759"/>
<reference evidence="12 13" key="1">
    <citation type="submission" date="2015-12" db="EMBL/GenBank/DDBJ databases">
        <title>The genome of Folsomia candida.</title>
        <authorList>
            <person name="Faddeeva A."/>
            <person name="Derks M.F."/>
            <person name="Anvar Y."/>
            <person name="Smit S."/>
            <person name="Van Straalen N."/>
            <person name="Roelofs D."/>
        </authorList>
    </citation>
    <scope>NUCLEOTIDE SEQUENCE [LARGE SCALE GENOMIC DNA]</scope>
    <source>
        <strain evidence="12 13">VU population</strain>
        <tissue evidence="12">Whole body</tissue>
    </source>
</reference>
<evidence type="ECO:0000256" key="4">
    <source>
        <dbReference type="ARBA" id="ARBA00022989"/>
    </source>
</evidence>
<sequence>MSSEVLNWTFSDNNNNNNIMELTSNFSWILEVVTKNKNKTGSDDGYDNPTDIHHQGQFSEPFKVLLHILYNLVLFCGVIGNGLVIYVIYSLPRMRSTTNILLSSLACGDLIIASFCVPFTYISILYGYWPFGGILCKVVSPFNAIGVLVSAFTLIALAIEKYVAILHPLAPRLRKSKVWWVVILIWIAACATSIPIAVVSEIYELPINGTNESVSFCQERGWGNAQQELYYSISLMMVQYFIPLGVLAFTYSRITFVVWGIQNERPSVVTGLNGNNNEINLNRNSRTDTRSRKTVLLTLAVVCGYTLAWLPYNINYIISRHNPEYTNEYISIACHWLAMSHSFYNPVIYAWINNSFKNAFKDVYRKIICCVKQQASSGISTRCRDRSSFSTTMSTVRWKSYRKISFTPEPNNAPMRKDGKDLSIINEET</sequence>
<feature type="domain" description="G-protein coupled receptors family 1 profile" evidence="11">
    <location>
        <begin position="80"/>
        <end position="349"/>
    </location>
</feature>
<evidence type="ECO:0000259" key="11">
    <source>
        <dbReference type="PROSITE" id="PS50262"/>
    </source>
</evidence>
<feature type="transmembrane region" description="Helical" evidence="10">
    <location>
        <begin position="229"/>
        <end position="251"/>
    </location>
</feature>
<dbReference type="AlphaFoldDB" id="A0A226E361"/>
<organism evidence="12 13">
    <name type="scientific">Folsomia candida</name>
    <name type="common">Springtail</name>
    <dbReference type="NCBI Taxonomy" id="158441"/>
    <lineage>
        <taxon>Eukaryota</taxon>
        <taxon>Metazoa</taxon>
        <taxon>Ecdysozoa</taxon>
        <taxon>Arthropoda</taxon>
        <taxon>Hexapoda</taxon>
        <taxon>Collembola</taxon>
        <taxon>Entomobryomorpha</taxon>
        <taxon>Isotomoidea</taxon>
        <taxon>Isotomidae</taxon>
        <taxon>Proisotominae</taxon>
        <taxon>Folsomia</taxon>
    </lineage>
</organism>
<dbReference type="Pfam" id="PF00001">
    <property type="entry name" value="7tm_1"/>
    <property type="match status" value="1"/>
</dbReference>
<comment type="subcellular location">
    <subcellularLocation>
        <location evidence="1">Membrane</location>
        <topology evidence="1">Multi-pass membrane protein</topology>
    </subcellularLocation>
</comment>
<gene>
    <name evidence="12" type="ORF">Fcan01_12863</name>
</gene>
<dbReference type="Gene3D" id="1.20.1070.10">
    <property type="entry name" value="Rhodopsin 7-helix transmembrane proteins"/>
    <property type="match status" value="1"/>
</dbReference>
<evidence type="ECO:0000256" key="6">
    <source>
        <dbReference type="ARBA" id="ARBA00023136"/>
    </source>
</evidence>
<dbReference type="InterPro" id="IPR017452">
    <property type="entry name" value="GPCR_Rhodpsn_7TM"/>
</dbReference>
<comment type="caution">
    <text evidence="12">The sequence shown here is derived from an EMBL/GenBank/DDBJ whole genome shotgun (WGS) entry which is preliminary data.</text>
</comment>
<keyword evidence="3 10" id="KW-0812">Transmembrane</keyword>
<evidence type="ECO:0000313" key="13">
    <source>
        <dbReference type="Proteomes" id="UP000198287"/>
    </source>
</evidence>
<evidence type="ECO:0000256" key="5">
    <source>
        <dbReference type="ARBA" id="ARBA00023040"/>
    </source>
</evidence>
<feature type="transmembrane region" description="Helical" evidence="10">
    <location>
        <begin position="101"/>
        <end position="124"/>
    </location>
</feature>
<evidence type="ECO:0000313" key="12">
    <source>
        <dbReference type="EMBL" id="OXA51464.1"/>
    </source>
</evidence>
<dbReference type="GO" id="GO:0004983">
    <property type="term" value="F:neuropeptide Y receptor activity"/>
    <property type="evidence" value="ECO:0007669"/>
    <property type="project" value="InterPro"/>
</dbReference>
<keyword evidence="7 12" id="KW-0675">Receptor</keyword>
<dbReference type="PRINTS" id="PR01012">
    <property type="entry name" value="NRPEPTIDEYR"/>
</dbReference>
<feature type="transmembrane region" description="Helical" evidence="10">
    <location>
        <begin position="294"/>
        <end position="312"/>
    </location>
</feature>
<evidence type="ECO:0000256" key="10">
    <source>
        <dbReference type="SAM" id="Phobius"/>
    </source>
</evidence>
<dbReference type="GO" id="GO:0016020">
    <property type="term" value="C:membrane"/>
    <property type="evidence" value="ECO:0007669"/>
    <property type="project" value="UniProtKB-SubCell"/>
</dbReference>
<dbReference type="InterPro" id="IPR000611">
    <property type="entry name" value="NPY_rcpt"/>
</dbReference>
<name>A0A226E361_FOLCA</name>
<evidence type="ECO:0000256" key="7">
    <source>
        <dbReference type="ARBA" id="ARBA00023170"/>
    </source>
</evidence>
<keyword evidence="8" id="KW-0807">Transducer</keyword>
<proteinExistence type="inferred from homology"/>
<keyword evidence="6 10" id="KW-0472">Membrane</keyword>
<dbReference type="STRING" id="158441.A0A226E361"/>
<dbReference type="PANTHER" id="PTHR24235">
    <property type="entry name" value="NEUROPEPTIDE Y RECEPTOR"/>
    <property type="match status" value="1"/>
</dbReference>
<accession>A0A226E361</accession>
<feature type="region of interest" description="Disordered" evidence="9">
    <location>
        <begin position="409"/>
        <end position="429"/>
    </location>
</feature>
<evidence type="ECO:0000256" key="9">
    <source>
        <dbReference type="SAM" id="MobiDB-lite"/>
    </source>
</evidence>
<evidence type="ECO:0000256" key="8">
    <source>
        <dbReference type="ARBA" id="ARBA00023224"/>
    </source>
</evidence>
<keyword evidence="5" id="KW-0297">G-protein coupled receptor</keyword>
<dbReference type="PROSITE" id="PS50262">
    <property type="entry name" value="G_PROTEIN_RECEP_F1_2"/>
    <property type="match status" value="1"/>
</dbReference>
<evidence type="ECO:0000256" key="2">
    <source>
        <dbReference type="ARBA" id="ARBA00010663"/>
    </source>
</evidence>
<evidence type="ECO:0000256" key="3">
    <source>
        <dbReference type="ARBA" id="ARBA00022692"/>
    </source>
</evidence>
<dbReference type="InterPro" id="IPR000276">
    <property type="entry name" value="GPCR_Rhodpsn"/>
</dbReference>
<protein>
    <submittedName>
        <fullName evidence="12">Neuropeptide Y receptor</fullName>
    </submittedName>
</protein>
<dbReference type="PRINTS" id="PR00237">
    <property type="entry name" value="GPCRRHODOPSN"/>
</dbReference>
<dbReference type="PANTHER" id="PTHR24235:SF29">
    <property type="entry name" value="GH23382P"/>
    <property type="match status" value="1"/>
</dbReference>
<evidence type="ECO:0000256" key="1">
    <source>
        <dbReference type="ARBA" id="ARBA00004141"/>
    </source>
</evidence>
<dbReference type="Proteomes" id="UP000198287">
    <property type="component" value="Unassembled WGS sequence"/>
</dbReference>
<comment type="similarity">
    <text evidence="2">Belongs to the G-protein coupled receptor 1 family.</text>
</comment>
<keyword evidence="13" id="KW-1185">Reference proteome</keyword>
<dbReference type="EMBL" id="LNIX01000007">
    <property type="protein sequence ID" value="OXA51464.1"/>
    <property type="molecule type" value="Genomic_DNA"/>
</dbReference>
<feature type="transmembrane region" description="Helical" evidence="10">
    <location>
        <begin position="68"/>
        <end position="89"/>
    </location>
</feature>